<dbReference type="AlphaFoldDB" id="A0A381ID78"/>
<proteinExistence type="predicted"/>
<sequence>MKKKIVILGAFILGVFISTYIKSLDPNRVYITLGQTEKY</sequence>
<evidence type="ECO:0000313" key="1">
    <source>
        <dbReference type="EMBL" id="SUY26146.1"/>
    </source>
</evidence>
<reference evidence="1" key="1">
    <citation type="submission" date="2018-06" db="EMBL/GenBank/DDBJ databases">
        <authorList>
            <consortium name="Pathogen Informatics"/>
            <person name="Doyle S."/>
        </authorList>
    </citation>
    <scope>NUCLEOTIDE SEQUENCE</scope>
    <source>
        <strain evidence="1">NCTC13307</strain>
    </source>
</reference>
<dbReference type="EMBL" id="UFWD01000001">
    <property type="protein sequence ID" value="SUY26146.1"/>
    <property type="molecule type" value="Genomic_DNA"/>
</dbReference>
<protein>
    <submittedName>
        <fullName evidence="1">Uncharacterized protein</fullName>
    </submittedName>
</protein>
<gene>
    <name evidence="1" type="ORF">NCTC13307_03517</name>
</gene>
<accession>A0A381ID78</accession>
<name>A0A381ID78_CLODI</name>
<organism evidence="1">
    <name type="scientific">Clostridioides difficile</name>
    <name type="common">Peptoclostridium difficile</name>
    <dbReference type="NCBI Taxonomy" id="1496"/>
    <lineage>
        <taxon>Bacteria</taxon>
        <taxon>Bacillati</taxon>
        <taxon>Bacillota</taxon>
        <taxon>Clostridia</taxon>
        <taxon>Peptostreptococcales</taxon>
        <taxon>Peptostreptococcaceae</taxon>
        <taxon>Clostridioides</taxon>
    </lineage>
</organism>